<dbReference type="SUPFAM" id="SSF54913">
    <property type="entry name" value="GlnB-like"/>
    <property type="match status" value="1"/>
</dbReference>
<evidence type="ECO:0000313" key="2">
    <source>
        <dbReference type="EMBL" id="MEC4721557.1"/>
    </source>
</evidence>
<name>A0ABU6JE97_9BURK</name>
<proteinExistence type="inferred from homology"/>
<comment type="similarity">
    <text evidence="1">Belongs to the CutA family.</text>
</comment>
<dbReference type="Gene3D" id="3.30.70.120">
    <property type="match status" value="1"/>
</dbReference>
<dbReference type="EMBL" id="JAWIIV010000019">
    <property type="protein sequence ID" value="MEC4721557.1"/>
    <property type="molecule type" value="Genomic_DNA"/>
</dbReference>
<organism evidence="2 3">
    <name type="scientific">Noviherbaspirillum album</name>
    <dbReference type="NCBI Taxonomy" id="3080276"/>
    <lineage>
        <taxon>Bacteria</taxon>
        <taxon>Pseudomonadati</taxon>
        <taxon>Pseudomonadota</taxon>
        <taxon>Betaproteobacteria</taxon>
        <taxon>Burkholderiales</taxon>
        <taxon>Oxalobacteraceae</taxon>
        <taxon>Noviherbaspirillum</taxon>
    </lineage>
</organism>
<dbReference type="Pfam" id="PF03091">
    <property type="entry name" value="CutA1"/>
    <property type="match status" value="1"/>
</dbReference>
<gene>
    <name evidence="2" type="primary">cutA</name>
    <name evidence="2" type="ORF">RY831_20535</name>
</gene>
<comment type="caution">
    <text evidence="2">The sequence shown here is derived from an EMBL/GenBank/DDBJ whole genome shotgun (WGS) entry which is preliminary data.</text>
</comment>
<dbReference type="PANTHER" id="PTHR23419">
    <property type="entry name" value="DIVALENT CATION TOLERANCE CUTA-RELATED"/>
    <property type="match status" value="1"/>
</dbReference>
<evidence type="ECO:0000313" key="3">
    <source>
        <dbReference type="Proteomes" id="UP001352263"/>
    </source>
</evidence>
<evidence type="ECO:0000256" key="1">
    <source>
        <dbReference type="ARBA" id="ARBA00010169"/>
    </source>
</evidence>
<protein>
    <submittedName>
        <fullName evidence="2">Divalent-cation tolerance protein CutA</fullName>
    </submittedName>
</protein>
<dbReference type="InterPro" id="IPR004323">
    <property type="entry name" value="Ion_tolerance_CutA"/>
</dbReference>
<dbReference type="InterPro" id="IPR015867">
    <property type="entry name" value="N-reg_PII/ATP_PRibTrfase_C"/>
</dbReference>
<accession>A0ABU6JE97</accession>
<dbReference type="PANTHER" id="PTHR23419:SF8">
    <property type="entry name" value="FI09726P"/>
    <property type="match status" value="1"/>
</dbReference>
<keyword evidence="3" id="KW-1185">Reference proteome</keyword>
<sequence length="105" mass="11869">MIITNVPDQATARRIAGELVGMRTAACVNILPPIQSVYRWEGKVEDAAEIAIMVKSTMDRYDEIETVIRRLHPYEVPEIIALPILHGLPAYLQWLVAETRKDVDV</sequence>
<dbReference type="InterPro" id="IPR011322">
    <property type="entry name" value="N-reg_PII-like_a/b"/>
</dbReference>
<reference evidence="2 3" key="1">
    <citation type="submission" date="2023-10" db="EMBL/GenBank/DDBJ databases">
        <title>Noviherbaspirillum sp. CPCC 100848 genome assembly.</title>
        <authorList>
            <person name="Li X.Y."/>
            <person name="Fang X.M."/>
        </authorList>
    </citation>
    <scope>NUCLEOTIDE SEQUENCE [LARGE SCALE GENOMIC DNA]</scope>
    <source>
        <strain evidence="2 3">CPCC 100848</strain>
    </source>
</reference>
<dbReference type="Proteomes" id="UP001352263">
    <property type="component" value="Unassembled WGS sequence"/>
</dbReference>